<dbReference type="InterPro" id="IPR007278">
    <property type="entry name" value="DUF397"/>
</dbReference>
<organism evidence="1 2">
    <name type="scientific">Streptomyces lavendulae subsp. lavendulae</name>
    <dbReference type="NCBI Taxonomy" id="58340"/>
    <lineage>
        <taxon>Bacteria</taxon>
        <taxon>Bacillati</taxon>
        <taxon>Actinomycetota</taxon>
        <taxon>Actinomycetes</taxon>
        <taxon>Kitasatosporales</taxon>
        <taxon>Streptomycetaceae</taxon>
        <taxon>Streptomyces</taxon>
    </lineage>
</organism>
<dbReference type="RefSeq" id="WP_030241730.1">
    <property type="nucleotide sequence ID" value="NZ_CP024985.1"/>
</dbReference>
<gene>
    <name evidence="1" type="ORF">SLAV_17075</name>
</gene>
<dbReference type="GeneID" id="49384459"/>
<sequence>MPEPDWQRSSYCAEGSSCVYVARPRQDRVLIADSPAPRTTLALSPAAWAVFLGAVRGGGA</sequence>
<name>A0A2K8PI03_STRLA</name>
<dbReference type="Proteomes" id="UP000231791">
    <property type="component" value="Chromosome"/>
</dbReference>
<dbReference type="KEGG" id="slx:SLAV_17075"/>
<evidence type="ECO:0000313" key="2">
    <source>
        <dbReference type="Proteomes" id="UP000231791"/>
    </source>
</evidence>
<protein>
    <submittedName>
        <fullName evidence="1">Uncharacterized protein</fullName>
    </submittedName>
</protein>
<reference evidence="1 2" key="1">
    <citation type="submission" date="2017-11" db="EMBL/GenBank/DDBJ databases">
        <title>Complete genome sequence of Streptomyces lavendulae subsp. lavendulae CCM 3239 (formerly 'Streptomyces aureofaciens CCM 3239'), the producer of the angucycline-type antibiotic auricin.</title>
        <authorList>
            <person name="Busche T."/>
            <person name="Novakova R."/>
            <person name="Al'Dilaimi A."/>
            <person name="Homerova D."/>
            <person name="Feckova L."/>
            <person name="Rezuchova B."/>
            <person name="Mingyar E."/>
            <person name="Csolleiova D."/>
            <person name="Bekeova C."/>
            <person name="Winkler A."/>
            <person name="Sevcikova B."/>
            <person name="Kalinowski J."/>
            <person name="Kormanec J."/>
            <person name="Ruckert C."/>
        </authorList>
    </citation>
    <scope>NUCLEOTIDE SEQUENCE [LARGE SCALE GENOMIC DNA]</scope>
    <source>
        <strain evidence="1 2">CCM 3239</strain>
    </source>
</reference>
<dbReference type="Pfam" id="PF04149">
    <property type="entry name" value="DUF397"/>
    <property type="match status" value="1"/>
</dbReference>
<dbReference type="EMBL" id="CP024985">
    <property type="protein sequence ID" value="ATZ25265.1"/>
    <property type="molecule type" value="Genomic_DNA"/>
</dbReference>
<keyword evidence="2" id="KW-1185">Reference proteome</keyword>
<dbReference type="AlphaFoldDB" id="A0A2K8PI03"/>
<proteinExistence type="predicted"/>
<accession>A0A2K8PI03</accession>
<evidence type="ECO:0000313" key="1">
    <source>
        <dbReference type="EMBL" id="ATZ25265.1"/>
    </source>
</evidence>
<dbReference type="OrthoDB" id="3436866at2"/>